<dbReference type="AlphaFoldDB" id="A0A2N0ZHX9"/>
<protein>
    <submittedName>
        <fullName evidence="4">Small, acid-soluble spore protein, H family</fullName>
    </submittedName>
</protein>
<dbReference type="Pfam" id="PF08141">
    <property type="entry name" value="SspH"/>
    <property type="match status" value="1"/>
</dbReference>
<evidence type="ECO:0000256" key="3">
    <source>
        <dbReference type="ARBA" id="ARBA00022969"/>
    </source>
</evidence>
<evidence type="ECO:0000256" key="1">
    <source>
        <dbReference type="ARBA" id="ARBA00004288"/>
    </source>
</evidence>
<dbReference type="GO" id="GO:0030436">
    <property type="term" value="P:asexual sporulation"/>
    <property type="evidence" value="ECO:0007669"/>
    <property type="project" value="InterPro"/>
</dbReference>
<evidence type="ECO:0000256" key="2">
    <source>
        <dbReference type="ARBA" id="ARBA00006573"/>
    </source>
</evidence>
<reference evidence="4 5" key="1">
    <citation type="journal article" date="2010" name="Int. J. Syst. Evol. Microbiol.">
        <title>Bacillus horneckiae sp. nov., isolated from a spacecraft-assembly clean room.</title>
        <authorList>
            <person name="Vaishampayan P."/>
            <person name="Probst A."/>
            <person name="Krishnamurthi S."/>
            <person name="Ghosh S."/>
            <person name="Osman S."/>
            <person name="McDowall A."/>
            <person name="Ruckmani A."/>
            <person name="Mayilraj S."/>
            <person name="Venkateswaran K."/>
        </authorList>
    </citation>
    <scope>NUCLEOTIDE SEQUENCE [LARGE SCALE GENOMIC DNA]</scope>
    <source>
        <strain evidence="5">1PO1SC</strain>
    </source>
</reference>
<accession>A0A2N0ZHX9</accession>
<proteinExistence type="inferred from homology"/>
<dbReference type="InterPro" id="IPR012610">
    <property type="entry name" value="SASP_SspH"/>
</dbReference>
<organism evidence="4 5">
    <name type="scientific">Cytobacillus horneckiae</name>
    <dbReference type="NCBI Taxonomy" id="549687"/>
    <lineage>
        <taxon>Bacteria</taxon>
        <taxon>Bacillati</taxon>
        <taxon>Bacillota</taxon>
        <taxon>Bacilli</taxon>
        <taxon>Bacillales</taxon>
        <taxon>Bacillaceae</taxon>
        <taxon>Cytobacillus</taxon>
    </lineage>
</organism>
<sequence>MRLDLSRAKQILKSKESCHITFDGTRVVIDDIFELSNMARIHDKENRSNEQVVSLSNLIEESQPEN</sequence>
<gene>
    <name evidence="4" type="ORF">CWS20_10115</name>
</gene>
<evidence type="ECO:0000313" key="4">
    <source>
        <dbReference type="EMBL" id="PKG29110.1"/>
    </source>
</evidence>
<keyword evidence="5" id="KW-1185">Reference proteome</keyword>
<comment type="subcellular location">
    <subcellularLocation>
        <location evidence="1">Spore core</location>
    </subcellularLocation>
</comment>
<dbReference type="GO" id="GO:0030435">
    <property type="term" value="P:sporulation resulting in formation of a cellular spore"/>
    <property type="evidence" value="ECO:0007669"/>
    <property type="project" value="UniProtKB-KW"/>
</dbReference>
<keyword evidence="3" id="KW-0749">Sporulation</keyword>
<dbReference type="Proteomes" id="UP000233343">
    <property type="component" value="Unassembled WGS sequence"/>
</dbReference>
<name>A0A2N0ZHX9_9BACI</name>
<dbReference type="EMBL" id="PISD01000019">
    <property type="protein sequence ID" value="PKG29110.1"/>
    <property type="molecule type" value="Genomic_DNA"/>
</dbReference>
<evidence type="ECO:0000313" key="5">
    <source>
        <dbReference type="Proteomes" id="UP000233343"/>
    </source>
</evidence>
<dbReference type="RefSeq" id="WP_083957405.1">
    <property type="nucleotide sequence ID" value="NZ_JAFDQP010000004.1"/>
</dbReference>
<comment type="caution">
    <text evidence="4">The sequence shown here is derived from an EMBL/GenBank/DDBJ whole genome shotgun (WGS) entry which is preliminary data.</text>
</comment>
<dbReference type="GO" id="GO:0042601">
    <property type="term" value="C:endospore-forming forespore"/>
    <property type="evidence" value="ECO:0007669"/>
    <property type="project" value="InterPro"/>
</dbReference>
<comment type="similarity">
    <text evidence="2">Belongs to the SspH family.</text>
</comment>